<sequence length="89" mass="10231">MSNRILTMLQNRNAALNSPNSKLTSLYFEAMKKLAIDKGIPVKTTQTPIIVLSPMNRAEYARIVYDPKKFLQKQEKTGSELLCRRLRMC</sequence>
<evidence type="ECO:0000313" key="1">
    <source>
        <dbReference type="Proteomes" id="UP000887540"/>
    </source>
</evidence>
<accession>A0A914DT56</accession>
<dbReference type="AlphaFoldDB" id="A0A914DT56"/>
<reference evidence="2" key="1">
    <citation type="submission" date="2022-11" db="UniProtKB">
        <authorList>
            <consortium name="WormBaseParasite"/>
        </authorList>
    </citation>
    <scope>IDENTIFICATION</scope>
</reference>
<evidence type="ECO:0000313" key="2">
    <source>
        <dbReference type="WBParaSite" id="ACRNAN_scaffold3760.g20038.t1"/>
    </source>
</evidence>
<keyword evidence="1" id="KW-1185">Reference proteome</keyword>
<name>A0A914DT56_9BILA</name>
<organism evidence="1 2">
    <name type="scientific">Acrobeloides nanus</name>
    <dbReference type="NCBI Taxonomy" id="290746"/>
    <lineage>
        <taxon>Eukaryota</taxon>
        <taxon>Metazoa</taxon>
        <taxon>Ecdysozoa</taxon>
        <taxon>Nematoda</taxon>
        <taxon>Chromadorea</taxon>
        <taxon>Rhabditida</taxon>
        <taxon>Tylenchina</taxon>
        <taxon>Cephalobomorpha</taxon>
        <taxon>Cephaloboidea</taxon>
        <taxon>Cephalobidae</taxon>
        <taxon>Acrobeloides</taxon>
    </lineage>
</organism>
<proteinExistence type="predicted"/>
<dbReference type="Proteomes" id="UP000887540">
    <property type="component" value="Unplaced"/>
</dbReference>
<dbReference type="WBParaSite" id="ACRNAN_scaffold3760.g20038.t1">
    <property type="protein sequence ID" value="ACRNAN_scaffold3760.g20038.t1"/>
    <property type="gene ID" value="ACRNAN_scaffold3760.g20038"/>
</dbReference>
<protein>
    <submittedName>
        <fullName evidence="2">Uncharacterized protein</fullName>
    </submittedName>
</protein>